<dbReference type="InterPro" id="IPR035938">
    <property type="entry name" value="Hemerythrin-like_sf"/>
</dbReference>
<evidence type="ECO:0000313" key="6">
    <source>
        <dbReference type="Proteomes" id="UP001596501"/>
    </source>
</evidence>
<dbReference type="Pfam" id="PF01814">
    <property type="entry name" value="Hemerythrin"/>
    <property type="match status" value="1"/>
</dbReference>
<dbReference type="InterPro" id="IPR043128">
    <property type="entry name" value="Rev_trsase/Diguanyl_cyclase"/>
</dbReference>
<dbReference type="NCBIfam" id="TIGR02481">
    <property type="entry name" value="hemeryth_dom"/>
    <property type="match status" value="1"/>
</dbReference>
<keyword evidence="6" id="KW-1185">Reference proteome</keyword>
<proteinExistence type="inferred from homology"/>
<dbReference type="InterPro" id="IPR050669">
    <property type="entry name" value="Hemerythrin"/>
</dbReference>
<dbReference type="InterPro" id="IPR012312">
    <property type="entry name" value="Hemerythrin-like"/>
</dbReference>
<dbReference type="Gene3D" id="3.30.70.270">
    <property type="match status" value="1"/>
</dbReference>
<dbReference type="RefSeq" id="WP_382224921.1">
    <property type="nucleotide sequence ID" value="NZ_JBHTCA010000012.1"/>
</dbReference>
<gene>
    <name evidence="5" type="ORF">ACFQPB_15150</name>
</gene>
<dbReference type="Gene3D" id="1.20.120.50">
    <property type="entry name" value="Hemerythrin-like"/>
    <property type="match status" value="1"/>
</dbReference>
<evidence type="ECO:0000259" key="4">
    <source>
        <dbReference type="Pfam" id="PF01814"/>
    </source>
</evidence>
<reference evidence="6" key="1">
    <citation type="journal article" date="2019" name="Int. J. Syst. Evol. Microbiol.">
        <title>The Global Catalogue of Microorganisms (GCM) 10K type strain sequencing project: providing services to taxonomists for standard genome sequencing and annotation.</title>
        <authorList>
            <consortium name="The Broad Institute Genomics Platform"/>
            <consortium name="The Broad Institute Genome Sequencing Center for Infectious Disease"/>
            <person name="Wu L."/>
            <person name="Ma J."/>
        </authorList>
    </citation>
    <scope>NUCLEOTIDE SEQUENCE [LARGE SCALE GENOMIC DNA]</scope>
    <source>
        <strain evidence="6">CGMCC 1.12371</strain>
    </source>
</reference>
<dbReference type="Proteomes" id="UP001596501">
    <property type="component" value="Unassembled WGS sequence"/>
</dbReference>
<protein>
    <submittedName>
        <fullName evidence="5">Hemerythrin domain-containing protein</fullName>
    </submittedName>
</protein>
<accession>A0ABW2QNR1</accession>
<dbReference type="EMBL" id="JBHTCA010000012">
    <property type="protein sequence ID" value="MFC7410203.1"/>
    <property type="molecule type" value="Genomic_DNA"/>
</dbReference>
<comment type="similarity">
    <text evidence="1">Belongs to the hemerythrin family.</text>
</comment>
<name>A0ABW2QNR1_9BURK</name>
<dbReference type="CDD" id="cd12107">
    <property type="entry name" value="Hemerythrin"/>
    <property type="match status" value="1"/>
</dbReference>
<comment type="caution">
    <text evidence="5">The sequence shown here is derived from an EMBL/GenBank/DDBJ whole genome shotgun (WGS) entry which is preliminary data.</text>
</comment>
<keyword evidence="2" id="KW-0479">Metal-binding</keyword>
<evidence type="ECO:0000256" key="2">
    <source>
        <dbReference type="ARBA" id="ARBA00022723"/>
    </source>
</evidence>
<dbReference type="PANTHER" id="PTHR37164">
    <property type="entry name" value="BACTERIOHEMERYTHRIN"/>
    <property type="match status" value="1"/>
</dbReference>
<feature type="domain" description="Hemerythrin-like" evidence="4">
    <location>
        <begin position="13"/>
        <end position="125"/>
    </location>
</feature>
<keyword evidence="3" id="KW-0408">Iron</keyword>
<evidence type="ECO:0000313" key="5">
    <source>
        <dbReference type="EMBL" id="MFC7410203.1"/>
    </source>
</evidence>
<dbReference type="SUPFAM" id="SSF47188">
    <property type="entry name" value="Hemerythrin-like"/>
    <property type="match status" value="1"/>
</dbReference>
<evidence type="ECO:0000256" key="1">
    <source>
        <dbReference type="ARBA" id="ARBA00010587"/>
    </source>
</evidence>
<organism evidence="5 6">
    <name type="scientific">Hydrogenophaga atypica</name>
    <dbReference type="NCBI Taxonomy" id="249409"/>
    <lineage>
        <taxon>Bacteria</taxon>
        <taxon>Pseudomonadati</taxon>
        <taxon>Pseudomonadota</taxon>
        <taxon>Betaproteobacteria</taxon>
        <taxon>Burkholderiales</taxon>
        <taxon>Comamonadaceae</taxon>
        <taxon>Hydrogenophaga</taxon>
    </lineage>
</organism>
<sequence length="352" mass="38571">MQLFVWDHHFSTGLPELDEQHKALIDVFNRLHDTLFHAGVSSDEREAALRRAFDRLMNYARAQFTGEEQLMREAGIDERHQQKHRRQHEQFIINLREMWNGRATQPDLHGRLMGFLVSWIGLHILGVDPSMVRQMRQVKAGRAAVDAYEDDPGVSEAGQRALLNLVGHLYLELSAHARARDAALAAADAVAASAQVLHERLARQGHFDDELQAADARLFETRLEEEAARGFRSESPLSMILLDWGVKSANEPSVLLRDVTRAVAAEMKRTTDLVACLGPQRVAVLLPDTPLDGAQLAGQRVAAAIAALGPLRMGVAGAVPRSRGYGAVLLADAASSLLPIAHAAVSAPLPNS</sequence>
<evidence type="ECO:0000256" key="3">
    <source>
        <dbReference type="ARBA" id="ARBA00023004"/>
    </source>
</evidence>
<dbReference type="PANTHER" id="PTHR37164:SF1">
    <property type="entry name" value="BACTERIOHEMERYTHRIN"/>
    <property type="match status" value="1"/>
</dbReference>
<dbReference type="InterPro" id="IPR012827">
    <property type="entry name" value="Hemerythrin_metal-bd"/>
</dbReference>